<sequence length="133" mass="14685">MTTAEDIIAKLDLKPHPEGGHYRETFRDPRRINGRSASTAIYYLLKDGEVSHWHRVDAVEVWHWYGGAPLRLAIHDRGATVLHVLGPHEPQVVVPAGAWQGAESAGDWTLCGCTVAPGFTFEGFEMAPKGWSP</sequence>
<dbReference type="Pfam" id="PF06172">
    <property type="entry name" value="Cupin_5"/>
    <property type="match status" value="1"/>
</dbReference>
<dbReference type="AlphaFoldDB" id="F4QPA0"/>
<dbReference type="eggNOG" id="COG3542">
    <property type="taxonomic scope" value="Bacteria"/>
</dbReference>
<keyword evidence="3" id="KW-1185">Reference proteome</keyword>
<organism evidence="2 3">
    <name type="scientific">Asticcacaulis biprosthecium C19</name>
    <dbReference type="NCBI Taxonomy" id="715226"/>
    <lineage>
        <taxon>Bacteria</taxon>
        <taxon>Pseudomonadati</taxon>
        <taxon>Pseudomonadota</taxon>
        <taxon>Alphaproteobacteria</taxon>
        <taxon>Caulobacterales</taxon>
        <taxon>Caulobacteraceae</taxon>
        <taxon>Asticcacaulis</taxon>
    </lineage>
</organism>
<dbReference type="EMBL" id="GL883078">
    <property type="protein sequence ID" value="EGF91158.1"/>
    <property type="molecule type" value="Genomic_DNA"/>
</dbReference>
<dbReference type="InterPro" id="IPR039935">
    <property type="entry name" value="YML079W-like"/>
</dbReference>
<dbReference type="Gene3D" id="2.60.120.10">
    <property type="entry name" value="Jelly Rolls"/>
    <property type="match status" value="1"/>
</dbReference>
<dbReference type="InterPro" id="IPR014710">
    <property type="entry name" value="RmlC-like_jellyroll"/>
</dbReference>
<dbReference type="PANTHER" id="PTHR33387">
    <property type="entry name" value="RMLC-LIKE JELLY ROLL FOLD PROTEIN"/>
    <property type="match status" value="1"/>
</dbReference>
<dbReference type="InterPro" id="IPR011051">
    <property type="entry name" value="RmlC_Cupin_sf"/>
</dbReference>
<evidence type="ECO:0000313" key="2">
    <source>
        <dbReference type="EMBL" id="EGF91158.1"/>
    </source>
</evidence>
<dbReference type="SUPFAM" id="SSF51182">
    <property type="entry name" value="RmlC-like cupins"/>
    <property type="match status" value="1"/>
</dbReference>
<gene>
    <name evidence="2" type="ORF">ABI_25720</name>
</gene>
<proteinExistence type="predicted"/>
<feature type="domain" description="DUF985" evidence="1">
    <location>
        <begin position="5"/>
        <end position="127"/>
    </location>
</feature>
<evidence type="ECO:0000259" key="1">
    <source>
        <dbReference type="Pfam" id="PF06172"/>
    </source>
</evidence>
<reference evidence="3" key="1">
    <citation type="submission" date="2011-03" db="EMBL/GenBank/DDBJ databases">
        <title>Draft genome sequence of Brevundimonas diminuta.</title>
        <authorList>
            <person name="Brown P.J.B."/>
            <person name="Buechlein A."/>
            <person name="Hemmerich C."/>
            <person name="Brun Y.V."/>
        </authorList>
    </citation>
    <scope>NUCLEOTIDE SEQUENCE [LARGE SCALE GENOMIC DNA]</scope>
    <source>
        <strain evidence="3">C19</strain>
    </source>
</reference>
<dbReference type="OrthoDB" id="9798288at2"/>
<dbReference type="InterPro" id="IPR009327">
    <property type="entry name" value="Cupin_DUF985"/>
</dbReference>
<dbReference type="HOGENOM" id="CLU_088365_1_1_5"/>
<dbReference type="RefSeq" id="WP_006273350.1">
    <property type="nucleotide sequence ID" value="NZ_GL883078.1"/>
</dbReference>
<protein>
    <recommendedName>
        <fullName evidence="1">DUF985 domain-containing protein</fullName>
    </recommendedName>
</protein>
<dbReference type="Proteomes" id="UP000006512">
    <property type="component" value="Unassembled WGS sequence"/>
</dbReference>
<dbReference type="STRING" id="715226.ABI_25720"/>
<dbReference type="PANTHER" id="PTHR33387:SF3">
    <property type="entry name" value="DUF985 DOMAIN-CONTAINING PROTEIN"/>
    <property type="match status" value="1"/>
</dbReference>
<accession>F4QPA0</accession>
<dbReference type="CDD" id="cd06121">
    <property type="entry name" value="cupin_YML079wp"/>
    <property type="match status" value="1"/>
</dbReference>
<name>F4QPA0_9CAUL</name>
<evidence type="ECO:0000313" key="3">
    <source>
        <dbReference type="Proteomes" id="UP000006512"/>
    </source>
</evidence>